<dbReference type="RefSeq" id="WP_184083634.1">
    <property type="nucleotide sequence ID" value="NZ_JACHIJ010000002.1"/>
</dbReference>
<reference evidence="2 3" key="1">
    <citation type="submission" date="2020-08" db="EMBL/GenBank/DDBJ databases">
        <title>Genomic Encyclopedia of Type Strains, Phase IV (KMG-IV): sequencing the most valuable type-strain genomes for metagenomic binning, comparative biology and taxonomic classification.</title>
        <authorList>
            <person name="Goeker M."/>
        </authorList>
    </citation>
    <scope>NUCLEOTIDE SEQUENCE [LARGE SCALE GENOMIC DNA]</scope>
    <source>
        <strain evidence="2 3">DSM 17498</strain>
    </source>
</reference>
<dbReference type="EMBL" id="JACHIJ010000002">
    <property type="protein sequence ID" value="MBB5051629.1"/>
    <property type="molecule type" value="Genomic_DNA"/>
</dbReference>
<comment type="caution">
    <text evidence="2">The sequence shown here is derived from an EMBL/GenBank/DDBJ whole genome shotgun (WGS) entry which is preliminary data.</text>
</comment>
<dbReference type="Proteomes" id="UP000521227">
    <property type="component" value="Unassembled WGS sequence"/>
</dbReference>
<sequence>MIDPKKPTKNEAGDEPEEVLDEPWDHPDQDPDGAPDIEDLKKSAE</sequence>
<protein>
    <submittedName>
        <fullName evidence="2">Uncharacterized protein</fullName>
    </submittedName>
</protein>
<feature type="compositionally biased region" description="Basic and acidic residues" evidence="1">
    <location>
        <begin position="1"/>
        <end position="12"/>
    </location>
</feature>
<feature type="compositionally biased region" description="Acidic residues" evidence="1">
    <location>
        <begin position="13"/>
        <end position="22"/>
    </location>
</feature>
<gene>
    <name evidence="2" type="ORF">HNQ36_001583</name>
</gene>
<evidence type="ECO:0000256" key="1">
    <source>
        <dbReference type="SAM" id="MobiDB-lite"/>
    </source>
</evidence>
<feature type="region of interest" description="Disordered" evidence="1">
    <location>
        <begin position="1"/>
        <end position="45"/>
    </location>
</feature>
<evidence type="ECO:0000313" key="2">
    <source>
        <dbReference type="EMBL" id="MBB5051629.1"/>
    </source>
</evidence>
<proteinExistence type="predicted"/>
<evidence type="ECO:0000313" key="3">
    <source>
        <dbReference type="Proteomes" id="UP000521227"/>
    </source>
</evidence>
<dbReference type="AlphaFoldDB" id="A0A840MT98"/>
<name>A0A840MT98_9BRAD</name>
<organism evidence="2 3">
    <name type="scientific">Afipia massiliensis</name>
    <dbReference type="NCBI Taxonomy" id="211460"/>
    <lineage>
        <taxon>Bacteria</taxon>
        <taxon>Pseudomonadati</taxon>
        <taxon>Pseudomonadota</taxon>
        <taxon>Alphaproteobacteria</taxon>
        <taxon>Hyphomicrobiales</taxon>
        <taxon>Nitrobacteraceae</taxon>
        <taxon>Afipia</taxon>
    </lineage>
</organism>
<accession>A0A840MT98</accession>